<dbReference type="PANTHER" id="PTHR43708">
    <property type="entry name" value="CONSERVED EXPRESSED OXIDOREDUCTASE (EUROFUNG)"/>
    <property type="match status" value="1"/>
</dbReference>
<dbReference type="GO" id="GO:0000166">
    <property type="term" value="F:nucleotide binding"/>
    <property type="evidence" value="ECO:0007669"/>
    <property type="project" value="InterPro"/>
</dbReference>
<evidence type="ECO:0000259" key="5">
    <source>
        <dbReference type="Pfam" id="PF02894"/>
    </source>
</evidence>
<dbReference type="RefSeq" id="WP_023431109.1">
    <property type="nucleotide sequence ID" value="NZ_AWXZ01000015.1"/>
</dbReference>
<dbReference type="eggNOG" id="COG0673">
    <property type="taxonomic scope" value="Bacteria"/>
</dbReference>
<accession>V4TKW5</accession>
<dbReference type="InterPro" id="IPR036291">
    <property type="entry name" value="NAD(P)-bd_dom_sf"/>
</dbReference>
<feature type="domain" description="Gfo/Idh/MocA-like oxidoreductase C-terminal" evidence="5">
    <location>
        <begin position="140"/>
        <end position="344"/>
    </location>
</feature>
<comment type="caution">
    <text evidence="6">The sequence shown here is derived from an EMBL/GenBank/DDBJ whole genome shotgun (WGS) entry which is preliminary data.</text>
</comment>
<evidence type="ECO:0000313" key="6">
    <source>
        <dbReference type="EMBL" id="ESR26463.1"/>
    </source>
</evidence>
<dbReference type="PATRIC" id="fig|631454.5.peg.950"/>
<protein>
    <submittedName>
        <fullName evidence="6">Putative oxidoreductase ydgJ</fullName>
        <ecNumber evidence="6">1.-.-.-</ecNumber>
    </submittedName>
</protein>
<feature type="region of interest" description="Disordered" evidence="3">
    <location>
        <begin position="266"/>
        <end position="286"/>
    </location>
</feature>
<organism evidence="6 7">
    <name type="scientific">Lutibaculum baratangense AMV1</name>
    <dbReference type="NCBI Taxonomy" id="631454"/>
    <lineage>
        <taxon>Bacteria</taxon>
        <taxon>Pseudomonadati</taxon>
        <taxon>Pseudomonadota</taxon>
        <taxon>Alphaproteobacteria</taxon>
        <taxon>Hyphomicrobiales</taxon>
        <taxon>Tepidamorphaceae</taxon>
        <taxon>Lutibaculum</taxon>
    </lineage>
</organism>
<dbReference type="Pfam" id="PF02894">
    <property type="entry name" value="GFO_IDH_MocA_C"/>
    <property type="match status" value="1"/>
</dbReference>
<comment type="similarity">
    <text evidence="1">Belongs to the Gfo/Idh/MocA family.</text>
</comment>
<sequence>MPTDTNRILRTGLAAFGMASRVFHAPLIAAEPGLDLTAVASIRPEAVAEALPDVRVLPDPLTLCRDSEIDLVVITTPNDTHAPLAEAALGAGKHVVVEKPFTLSAWEAERLLRMAERSGLTLTVFQNRRWDSDFLTLRNVIASGRIGRPVQLESHFDRFRPIVPDRWRDRPGSGSGLWYDLGPHLLDQALQLFGMPEGMTVDLASLRDGAQTDDYLHAVLDYDRLRVILHATTLAAAEAPRFVLHGTSGSFEIRGLDPQEGQLKAGMRPGQPGWGEGAPDGTLIGAHGEEPVARRAGDYRPFYTGVRAAIETGALPPVTPQEALDLMRMLDAGRASAREGRRIRLQM</sequence>
<feature type="domain" description="Gfo/Idh/MocA-like oxidoreductase N-terminal" evidence="4">
    <location>
        <begin position="15"/>
        <end position="124"/>
    </location>
</feature>
<dbReference type="InterPro" id="IPR051317">
    <property type="entry name" value="Gfo/Idh/MocA_oxidoreduct"/>
</dbReference>
<dbReference type="PANTHER" id="PTHR43708:SF5">
    <property type="entry name" value="CONSERVED EXPRESSED OXIDOREDUCTASE (EUROFUNG)-RELATED"/>
    <property type="match status" value="1"/>
</dbReference>
<dbReference type="Pfam" id="PF01408">
    <property type="entry name" value="GFO_IDH_MocA"/>
    <property type="match status" value="1"/>
</dbReference>
<reference evidence="6 7" key="1">
    <citation type="journal article" date="2014" name="Genome Announc.">
        <title>Draft Genome Sequence of Lutibaculum baratangense Strain AMV1T, Isolated from a Mud Volcano in Andamans, India.</title>
        <authorList>
            <person name="Singh A."/>
            <person name="Sreenivas A."/>
            <person name="Sathyanarayana Reddy G."/>
            <person name="Pinnaka A.K."/>
            <person name="Shivaji S."/>
        </authorList>
    </citation>
    <scope>NUCLEOTIDE SEQUENCE [LARGE SCALE GENOMIC DNA]</scope>
    <source>
        <strain evidence="6 7">AMV1</strain>
    </source>
</reference>
<evidence type="ECO:0000313" key="7">
    <source>
        <dbReference type="Proteomes" id="UP000017819"/>
    </source>
</evidence>
<proteinExistence type="inferred from homology"/>
<evidence type="ECO:0000256" key="2">
    <source>
        <dbReference type="ARBA" id="ARBA00023002"/>
    </source>
</evidence>
<keyword evidence="2 6" id="KW-0560">Oxidoreductase</keyword>
<dbReference type="NCBIfam" id="NF008607">
    <property type="entry name" value="PRK11579.1"/>
    <property type="match status" value="1"/>
</dbReference>
<dbReference type="EC" id="1.-.-.-" evidence="6"/>
<dbReference type="SUPFAM" id="SSF51735">
    <property type="entry name" value="NAD(P)-binding Rossmann-fold domains"/>
    <property type="match status" value="1"/>
</dbReference>
<dbReference type="OrthoDB" id="9792935at2"/>
<evidence type="ECO:0000256" key="1">
    <source>
        <dbReference type="ARBA" id="ARBA00010928"/>
    </source>
</evidence>
<dbReference type="EMBL" id="AWXZ01000015">
    <property type="protein sequence ID" value="ESR26463.1"/>
    <property type="molecule type" value="Genomic_DNA"/>
</dbReference>
<dbReference type="Proteomes" id="UP000017819">
    <property type="component" value="Unassembled WGS sequence"/>
</dbReference>
<name>V4TKW5_9HYPH</name>
<dbReference type="InterPro" id="IPR004104">
    <property type="entry name" value="Gfo/Idh/MocA-like_OxRdtase_C"/>
</dbReference>
<evidence type="ECO:0000259" key="4">
    <source>
        <dbReference type="Pfam" id="PF01408"/>
    </source>
</evidence>
<evidence type="ECO:0000256" key="3">
    <source>
        <dbReference type="SAM" id="MobiDB-lite"/>
    </source>
</evidence>
<dbReference type="AlphaFoldDB" id="V4TKW5"/>
<dbReference type="STRING" id="631454.N177_0963"/>
<dbReference type="GO" id="GO:0016491">
    <property type="term" value="F:oxidoreductase activity"/>
    <property type="evidence" value="ECO:0007669"/>
    <property type="project" value="UniProtKB-KW"/>
</dbReference>
<gene>
    <name evidence="6" type="ORF">N177_0963</name>
</gene>
<keyword evidence="7" id="KW-1185">Reference proteome</keyword>
<dbReference type="Gene3D" id="3.30.360.10">
    <property type="entry name" value="Dihydrodipicolinate Reductase, domain 2"/>
    <property type="match status" value="1"/>
</dbReference>
<dbReference type="InterPro" id="IPR000683">
    <property type="entry name" value="Gfo/Idh/MocA-like_OxRdtase_N"/>
</dbReference>
<dbReference type="Gene3D" id="3.40.50.720">
    <property type="entry name" value="NAD(P)-binding Rossmann-like Domain"/>
    <property type="match status" value="1"/>
</dbReference>